<dbReference type="CDD" id="cd00037">
    <property type="entry name" value="CLECT"/>
    <property type="match status" value="1"/>
</dbReference>
<dbReference type="Proteomes" id="UP000593567">
    <property type="component" value="Unassembled WGS sequence"/>
</dbReference>
<reference evidence="1" key="1">
    <citation type="submission" date="2020-06" db="EMBL/GenBank/DDBJ databases">
        <title>Draft genome of Bugula neritina, a colonial animal packing powerful symbionts and potential medicines.</title>
        <authorList>
            <person name="Rayko M."/>
        </authorList>
    </citation>
    <scope>NUCLEOTIDE SEQUENCE [LARGE SCALE GENOMIC DNA]</scope>
    <source>
        <strain evidence="1">Kwan_BN1</strain>
    </source>
</reference>
<dbReference type="InterPro" id="IPR016186">
    <property type="entry name" value="C-type_lectin-like/link_sf"/>
</dbReference>
<keyword evidence="2" id="KW-1185">Reference proteome</keyword>
<dbReference type="SUPFAM" id="SSF56436">
    <property type="entry name" value="C-type lectin-like"/>
    <property type="match status" value="1"/>
</dbReference>
<name>A0A7J7J6V7_BUGNE</name>
<protein>
    <submittedName>
        <fullName evidence="1">Uncharacterized protein</fullName>
    </submittedName>
</protein>
<dbReference type="AlphaFoldDB" id="A0A7J7J6V7"/>
<gene>
    <name evidence="1" type="ORF">EB796_020425</name>
</gene>
<organism evidence="1 2">
    <name type="scientific">Bugula neritina</name>
    <name type="common">Brown bryozoan</name>
    <name type="synonym">Sertularia neritina</name>
    <dbReference type="NCBI Taxonomy" id="10212"/>
    <lineage>
        <taxon>Eukaryota</taxon>
        <taxon>Metazoa</taxon>
        <taxon>Spiralia</taxon>
        <taxon>Lophotrochozoa</taxon>
        <taxon>Bryozoa</taxon>
        <taxon>Gymnolaemata</taxon>
        <taxon>Cheilostomatida</taxon>
        <taxon>Flustrina</taxon>
        <taxon>Buguloidea</taxon>
        <taxon>Bugulidae</taxon>
        <taxon>Bugula</taxon>
    </lineage>
</organism>
<evidence type="ECO:0000313" key="2">
    <source>
        <dbReference type="Proteomes" id="UP000593567"/>
    </source>
</evidence>
<sequence length="88" mass="9468">MLLLLYLAIPSVSSQCNCTNKTSAAVANTCYQLTSQAMTHKEAAEYCVETFKDGSLAAITSEQIADTIKGLMENNSGIILVYNLLTTN</sequence>
<accession>A0A7J7J6V7</accession>
<dbReference type="Gene3D" id="3.10.100.10">
    <property type="entry name" value="Mannose-Binding Protein A, subunit A"/>
    <property type="match status" value="1"/>
</dbReference>
<dbReference type="EMBL" id="VXIV02003079">
    <property type="protein sequence ID" value="KAF6021271.1"/>
    <property type="molecule type" value="Genomic_DNA"/>
</dbReference>
<evidence type="ECO:0000313" key="1">
    <source>
        <dbReference type="EMBL" id="KAF6021271.1"/>
    </source>
</evidence>
<proteinExistence type="predicted"/>
<comment type="caution">
    <text evidence="1">The sequence shown here is derived from an EMBL/GenBank/DDBJ whole genome shotgun (WGS) entry which is preliminary data.</text>
</comment>
<dbReference type="InterPro" id="IPR016187">
    <property type="entry name" value="CTDL_fold"/>
</dbReference>